<evidence type="ECO:0000256" key="3">
    <source>
        <dbReference type="ARBA" id="ARBA00022989"/>
    </source>
</evidence>
<name>A0A848F6U2_9BURK</name>
<evidence type="ECO:0000256" key="1">
    <source>
        <dbReference type="ARBA" id="ARBA00004167"/>
    </source>
</evidence>
<sequence length="407" mass="45014">MASRETLGTAEAQYLSELRAAQHLDDLPRSRWTLWLITALVTAFVAWAALAKVDRSSRADARVVPDGREQVVASLEGGLLAQLLVREGERVRAGQPLVRLDPTRFQAQQNEGEAKRLALQATLARVEAEASGRSPQFPPAVAREPALVRLETEAFQVRRRALDEAVASIHRSTELLQRELRLAQDMSAQGLLSEVEVMRLQRQVNEQQMQAQERINRFRQDAATDLLRLRSELAQLTEAQEGRADVLRRTVLSSPVDGLVKNIRTVTLGGVVSPGAPVMEIVPASSRLLVEARVRPSDIGFLTMGMPAELRVFAYDASQYGTLKGRIEHISPDALGDPDRAGMGGADPTYYRVLVRTDAAELHDKKGEPLPVIPGMTGTVDFRIGERSVLSFLMQPMLRAHDAFRER</sequence>
<evidence type="ECO:0000256" key="5">
    <source>
        <dbReference type="SAM" id="Coils"/>
    </source>
</evidence>
<dbReference type="AlphaFoldDB" id="A0A848F6U2"/>
<proteinExistence type="predicted"/>
<evidence type="ECO:0000256" key="2">
    <source>
        <dbReference type="ARBA" id="ARBA00022692"/>
    </source>
</evidence>
<dbReference type="PANTHER" id="PTHR30386">
    <property type="entry name" value="MEMBRANE FUSION SUBUNIT OF EMRAB-TOLC MULTIDRUG EFFLUX PUMP"/>
    <property type="match status" value="1"/>
</dbReference>
<dbReference type="Gene3D" id="2.40.50.100">
    <property type="match status" value="1"/>
</dbReference>
<feature type="domain" description="Multidrug resistance protein MdtA-like barrel-sandwich hybrid" evidence="7">
    <location>
        <begin position="77"/>
        <end position="278"/>
    </location>
</feature>
<evidence type="ECO:0000313" key="10">
    <source>
        <dbReference type="Proteomes" id="UP000574067"/>
    </source>
</evidence>
<accession>A0A848F6U2</accession>
<dbReference type="EMBL" id="JABBFW010000004">
    <property type="protein sequence ID" value="NML14878.1"/>
    <property type="molecule type" value="Genomic_DNA"/>
</dbReference>
<evidence type="ECO:0000256" key="6">
    <source>
        <dbReference type="SAM" id="Phobius"/>
    </source>
</evidence>
<feature type="transmembrane region" description="Helical" evidence="6">
    <location>
        <begin position="32"/>
        <end position="50"/>
    </location>
</feature>
<protein>
    <submittedName>
        <fullName evidence="9">HlyD family efflux transporter periplasmic adaptor subunit</fullName>
    </submittedName>
</protein>
<keyword evidence="10" id="KW-1185">Reference proteome</keyword>
<dbReference type="GO" id="GO:0016020">
    <property type="term" value="C:membrane"/>
    <property type="evidence" value="ECO:0007669"/>
    <property type="project" value="UniProtKB-SubCell"/>
</dbReference>
<gene>
    <name evidence="9" type="ORF">HHL10_07805</name>
</gene>
<feature type="domain" description="AprE-like beta-barrel" evidence="8">
    <location>
        <begin position="288"/>
        <end position="384"/>
    </location>
</feature>
<dbReference type="Pfam" id="PF25917">
    <property type="entry name" value="BSH_RND"/>
    <property type="match status" value="1"/>
</dbReference>
<dbReference type="SUPFAM" id="SSF111369">
    <property type="entry name" value="HlyD-like secretion proteins"/>
    <property type="match status" value="1"/>
</dbReference>
<dbReference type="PANTHER" id="PTHR30386:SF26">
    <property type="entry name" value="TRANSPORT PROTEIN COMB"/>
    <property type="match status" value="1"/>
</dbReference>
<keyword evidence="5" id="KW-0175">Coiled coil</keyword>
<comment type="subcellular location">
    <subcellularLocation>
        <location evidence="1">Membrane</location>
        <topology evidence="1">Single-pass membrane protein</topology>
    </subcellularLocation>
</comment>
<organism evidence="9 10">
    <name type="scientific">Azohydromonas caseinilytica</name>
    <dbReference type="NCBI Taxonomy" id="2728836"/>
    <lineage>
        <taxon>Bacteria</taxon>
        <taxon>Pseudomonadati</taxon>
        <taxon>Pseudomonadota</taxon>
        <taxon>Betaproteobacteria</taxon>
        <taxon>Burkholderiales</taxon>
        <taxon>Sphaerotilaceae</taxon>
        <taxon>Azohydromonas</taxon>
    </lineage>
</organism>
<comment type="caution">
    <text evidence="9">The sequence shown here is derived from an EMBL/GenBank/DDBJ whole genome shotgun (WGS) entry which is preliminary data.</text>
</comment>
<evidence type="ECO:0000313" key="9">
    <source>
        <dbReference type="EMBL" id="NML14878.1"/>
    </source>
</evidence>
<dbReference type="Pfam" id="PF26002">
    <property type="entry name" value="Beta-barrel_AprE"/>
    <property type="match status" value="1"/>
</dbReference>
<dbReference type="InterPro" id="IPR058982">
    <property type="entry name" value="Beta-barrel_AprE"/>
</dbReference>
<dbReference type="Gene3D" id="2.40.30.170">
    <property type="match status" value="1"/>
</dbReference>
<reference evidence="9 10" key="1">
    <citation type="submission" date="2020-04" db="EMBL/GenBank/DDBJ databases">
        <title>Azohydromonas sp. isolated from soil.</title>
        <authorList>
            <person name="Dahal R.H."/>
        </authorList>
    </citation>
    <scope>NUCLEOTIDE SEQUENCE [LARGE SCALE GENOMIC DNA]</scope>
    <source>
        <strain evidence="9 10">G-1-1-14</strain>
    </source>
</reference>
<dbReference type="InterPro" id="IPR050739">
    <property type="entry name" value="MFP"/>
</dbReference>
<dbReference type="RefSeq" id="WP_169159788.1">
    <property type="nucleotide sequence ID" value="NZ_JABBFW010000004.1"/>
</dbReference>
<dbReference type="Proteomes" id="UP000574067">
    <property type="component" value="Unassembled WGS sequence"/>
</dbReference>
<dbReference type="PRINTS" id="PR01490">
    <property type="entry name" value="RTXTOXIND"/>
</dbReference>
<evidence type="ECO:0000259" key="8">
    <source>
        <dbReference type="Pfam" id="PF26002"/>
    </source>
</evidence>
<keyword evidence="4 6" id="KW-0472">Membrane</keyword>
<evidence type="ECO:0000259" key="7">
    <source>
        <dbReference type="Pfam" id="PF25917"/>
    </source>
</evidence>
<dbReference type="InterPro" id="IPR058625">
    <property type="entry name" value="MdtA-like_BSH"/>
</dbReference>
<keyword evidence="2 6" id="KW-0812">Transmembrane</keyword>
<evidence type="ECO:0000256" key="4">
    <source>
        <dbReference type="ARBA" id="ARBA00023136"/>
    </source>
</evidence>
<keyword evidence="3 6" id="KW-1133">Transmembrane helix</keyword>
<feature type="coiled-coil region" evidence="5">
    <location>
        <begin position="197"/>
        <end position="239"/>
    </location>
</feature>